<dbReference type="PRINTS" id="PR00111">
    <property type="entry name" value="ABHYDROLASE"/>
</dbReference>
<protein>
    <submittedName>
        <fullName evidence="3">Alpha/beta hydrolase</fullName>
    </submittedName>
</protein>
<evidence type="ECO:0000259" key="2">
    <source>
        <dbReference type="Pfam" id="PF00561"/>
    </source>
</evidence>
<dbReference type="InterPro" id="IPR029058">
    <property type="entry name" value="AB_hydrolase_fold"/>
</dbReference>
<feature type="domain" description="AB hydrolase-1" evidence="2">
    <location>
        <begin position="61"/>
        <end position="286"/>
    </location>
</feature>
<organism evidence="3 4">
    <name type="scientific">OM182 bacterium MED-G28</name>
    <dbReference type="NCBI Taxonomy" id="1986256"/>
    <lineage>
        <taxon>Bacteria</taxon>
        <taxon>Pseudomonadati</taxon>
        <taxon>Pseudomonadota</taxon>
        <taxon>Gammaproteobacteria</taxon>
        <taxon>OMG group</taxon>
        <taxon>OM182 clade</taxon>
    </lineage>
</organism>
<dbReference type="InterPro" id="IPR050266">
    <property type="entry name" value="AB_hydrolase_sf"/>
</dbReference>
<dbReference type="GO" id="GO:0046464">
    <property type="term" value="P:acylglycerol catabolic process"/>
    <property type="evidence" value="ECO:0007669"/>
    <property type="project" value="TreeGrafter"/>
</dbReference>
<proteinExistence type="predicted"/>
<name>A0A2A5W7Z7_9GAMM</name>
<keyword evidence="3" id="KW-0378">Hydrolase</keyword>
<dbReference type="GO" id="GO:0047372">
    <property type="term" value="F:monoacylglycerol lipase activity"/>
    <property type="evidence" value="ECO:0007669"/>
    <property type="project" value="TreeGrafter"/>
</dbReference>
<dbReference type="PANTHER" id="PTHR43798">
    <property type="entry name" value="MONOACYLGLYCEROL LIPASE"/>
    <property type="match status" value="1"/>
</dbReference>
<reference evidence="3 4" key="1">
    <citation type="submission" date="2017-08" db="EMBL/GenBank/DDBJ databases">
        <title>Fine stratification of microbial communities through a metagenomic profile of the photic zone.</title>
        <authorList>
            <person name="Haro-Moreno J.M."/>
            <person name="Lopez-Perez M."/>
            <person name="De La Torre J."/>
            <person name="Picazo A."/>
            <person name="Camacho A."/>
            <person name="Rodriguez-Valera F."/>
        </authorList>
    </citation>
    <scope>NUCLEOTIDE SEQUENCE [LARGE SCALE GENOMIC DNA]</scope>
    <source>
        <strain evidence="3">MED-G28</strain>
    </source>
</reference>
<dbReference type="PANTHER" id="PTHR43798:SF5">
    <property type="entry name" value="MONOACYLGLYCEROL LIPASE ABHD6"/>
    <property type="match status" value="1"/>
</dbReference>
<dbReference type="EMBL" id="NTJZ01000014">
    <property type="protein sequence ID" value="PDH32645.1"/>
    <property type="molecule type" value="Genomic_DNA"/>
</dbReference>
<comment type="caution">
    <text evidence="3">The sequence shown here is derived from an EMBL/GenBank/DDBJ whole genome shotgun (WGS) entry which is preliminary data.</text>
</comment>
<dbReference type="InterPro" id="IPR000073">
    <property type="entry name" value="AB_hydrolase_1"/>
</dbReference>
<dbReference type="Gene3D" id="3.40.50.1820">
    <property type="entry name" value="alpha/beta hydrolase"/>
    <property type="match status" value="1"/>
</dbReference>
<evidence type="ECO:0000256" key="1">
    <source>
        <dbReference type="SAM" id="MobiDB-lite"/>
    </source>
</evidence>
<evidence type="ECO:0000313" key="3">
    <source>
        <dbReference type="EMBL" id="PDH32645.1"/>
    </source>
</evidence>
<dbReference type="AlphaFoldDB" id="A0A2A5W7Z7"/>
<dbReference type="GO" id="GO:0016020">
    <property type="term" value="C:membrane"/>
    <property type="evidence" value="ECO:0007669"/>
    <property type="project" value="TreeGrafter"/>
</dbReference>
<evidence type="ECO:0000313" key="4">
    <source>
        <dbReference type="Proteomes" id="UP000219329"/>
    </source>
</evidence>
<sequence>MRRSYSSFNRTRRSQRSNCRPKTSASDITKVKRITLLYFEVNSLKTYCSNGSGKLDPSQKSVVFIHGAGIDHTTFVLASRYFARQNYNVYAIDLPAHGNSSGDPLDSIKMMSDWLYIALNQLGVENTALVGHSMGSLISLQFASDHSKMLRSMVLVGTSIPMPVSDPLLNAAKENSHDAFDMANTWSHSKAAQLGGNENPGINMMMSGQRLYERSKTNVLYADLNACNNFTNSKELARNIVTETLIIVGDQDQMTTPVKALEVANTIPDCRTLRLNPCGHAMFAEQPNAVLDGLISIV</sequence>
<feature type="compositionally biased region" description="Polar residues" evidence="1">
    <location>
        <begin position="16"/>
        <end position="25"/>
    </location>
</feature>
<feature type="region of interest" description="Disordered" evidence="1">
    <location>
        <begin position="1"/>
        <end position="25"/>
    </location>
</feature>
<gene>
    <name evidence="3" type="ORF">CNF02_11170</name>
</gene>
<dbReference type="Pfam" id="PF00561">
    <property type="entry name" value="Abhydrolase_1"/>
    <property type="match status" value="1"/>
</dbReference>
<dbReference type="SUPFAM" id="SSF53474">
    <property type="entry name" value="alpha/beta-Hydrolases"/>
    <property type="match status" value="1"/>
</dbReference>
<dbReference type="Proteomes" id="UP000219329">
    <property type="component" value="Unassembled WGS sequence"/>
</dbReference>
<accession>A0A2A5W7Z7</accession>